<proteinExistence type="predicted"/>
<dbReference type="HOGENOM" id="CLU_045011_13_0_1"/>
<name>A0A0C2XK40_AMAMK</name>
<evidence type="ECO:0000313" key="2">
    <source>
        <dbReference type="Proteomes" id="UP000054549"/>
    </source>
</evidence>
<evidence type="ECO:0008006" key="3">
    <source>
        <dbReference type="Google" id="ProtNLM"/>
    </source>
</evidence>
<dbReference type="SFLD" id="SFLDS00003">
    <property type="entry name" value="Haloacid_Dehalogenase"/>
    <property type="match status" value="1"/>
</dbReference>
<organism evidence="1 2">
    <name type="scientific">Amanita muscaria (strain Koide BX008)</name>
    <dbReference type="NCBI Taxonomy" id="946122"/>
    <lineage>
        <taxon>Eukaryota</taxon>
        <taxon>Fungi</taxon>
        <taxon>Dikarya</taxon>
        <taxon>Basidiomycota</taxon>
        <taxon>Agaricomycotina</taxon>
        <taxon>Agaricomycetes</taxon>
        <taxon>Agaricomycetidae</taxon>
        <taxon>Agaricales</taxon>
        <taxon>Pluteineae</taxon>
        <taxon>Amanitaceae</taxon>
        <taxon>Amanita</taxon>
    </lineage>
</organism>
<dbReference type="EMBL" id="KN818226">
    <property type="protein sequence ID" value="KIL69448.1"/>
    <property type="molecule type" value="Genomic_DNA"/>
</dbReference>
<accession>A0A0C2XK40</accession>
<dbReference type="PANTHER" id="PTHR18901:SF38">
    <property type="entry name" value="PSEUDOURIDINE-5'-PHOSPHATASE"/>
    <property type="match status" value="1"/>
</dbReference>
<dbReference type="AlphaFoldDB" id="A0A0C2XK40"/>
<protein>
    <recommendedName>
        <fullName evidence="3">HAD-like protein</fullName>
    </recommendedName>
</protein>
<dbReference type="SUPFAM" id="SSF56784">
    <property type="entry name" value="HAD-like"/>
    <property type="match status" value="1"/>
</dbReference>
<keyword evidence="2" id="KW-1185">Reference proteome</keyword>
<dbReference type="Gene3D" id="1.10.150.240">
    <property type="entry name" value="Putative phosphatase, domain 2"/>
    <property type="match status" value="1"/>
</dbReference>
<reference evidence="1 2" key="1">
    <citation type="submission" date="2014-04" db="EMBL/GenBank/DDBJ databases">
        <title>Evolutionary Origins and Diversification of the Mycorrhizal Mutualists.</title>
        <authorList>
            <consortium name="DOE Joint Genome Institute"/>
            <consortium name="Mycorrhizal Genomics Consortium"/>
            <person name="Kohler A."/>
            <person name="Kuo A."/>
            <person name="Nagy L.G."/>
            <person name="Floudas D."/>
            <person name="Copeland A."/>
            <person name="Barry K.W."/>
            <person name="Cichocki N."/>
            <person name="Veneault-Fourrey C."/>
            <person name="LaButti K."/>
            <person name="Lindquist E.A."/>
            <person name="Lipzen A."/>
            <person name="Lundell T."/>
            <person name="Morin E."/>
            <person name="Murat C."/>
            <person name="Riley R."/>
            <person name="Ohm R."/>
            <person name="Sun H."/>
            <person name="Tunlid A."/>
            <person name="Henrissat B."/>
            <person name="Grigoriev I.V."/>
            <person name="Hibbett D.S."/>
            <person name="Martin F."/>
        </authorList>
    </citation>
    <scope>NUCLEOTIDE SEQUENCE [LARGE SCALE GENOMIC DNA]</scope>
    <source>
        <strain evidence="1 2">Koide BX008</strain>
    </source>
</reference>
<dbReference type="STRING" id="946122.A0A0C2XK40"/>
<dbReference type="Gene3D" id="3.40.50.1000">
    <property type="entry name" value="HAD superfamily/HAD-like"/>
    <property type="match status" value="1"/>
</dbReference>
<dbReference type="FunFam" id="1.10.150.240:FF:000001">
    <property type="entry name" value="Haloacid dehalogenase-like hydrolase domain"/>
    <property type="match status" value="1"/>
</dbReference>
<dbReference type="Proteomes" id="UP000054549">
    <property type="component" value="Unassembled WGS sequence"/>
</dbReference>
<gene>
    <name evidence="1" type="ORF">M378DRAFT_69638</name>
</gene>
<dbReference type="Pfam" id="PF00702">
    <property type="entry name" value="Hydrolase"/>
    <property type="match status" value="1"/>
</dbReference>
<dbReference type="PANTHER" id="PTHR18901">
    <property type="entry name" value="2-DEOXYGLUCOSE-6-PHOSPHATE PHOSPHATASE 2"/>
    <property type="match status" value="1"/>
</dbReference>
<dbReference type="FunCoup" id="A0A0C2XK40">
    <property type="interactions" value="32"/>
</dbReference>
<dbReference type="InterPro" id="IPR036412">
    <property type="entry name" value="HAD-like_sf"/>
</dbReference>
<dbReference type="GO" id="GO:0016791">
    <property type="term" value="F:phosphatase activity"/>
    <property type="evidence" value="ECO:0007669"/>
    <property type="project" value="TreeGrafter"/>
</dbReference>
<dbReference type="OrthoDB" id="40579at2759"/>
<dbReference type="InterPro" id="IPR023198">
    <property type="entry name" value="PGP-like_dom2"/>
</dbReference>
<evidence type="ECO:0000313" key="1">
    <source>
        <dbReference type="EMBL" id="KIL69448.1"/>
    </source>
</evidence>
<dbReference type="SFLD" id="SFLDG01129">
    <property type="entry name" value="C1.5:_HAD__Beta-PGM__Phosphata"/>
    <property type="match status" value="1"/>
</dbReference>
<sequence length="247" mass="27928">MRPEIEYVLFDMDGLMIDSERIYTEVTNQILRPYGKEMTWDIKAGCMGKPQLAAAEHLLSFFPDIPISTDSYLKTRNELQDQLWPTVPLLPGVRELVHHLKAHNIPMAIATSSRRDKFELKTKHLGDVFDCFEGKVVCGDDKQYGLRGKPHPDIFLAAARELLGRDVGHADKECSLDQLKERAKGLVFEDSLPGVQAGKRAGMSVVWVPDNNLLDVEYSEVEKADQTLKSLKEFVPEEWCLPVFGDV</sequence>
<dbReference type="InterPro" id="IPR023214">
    <property type="entry name" value="HAD_sf"/>
</dbReference>
<dbReference type="InParanoid" id="A0A0C2XK40"/>